<dbReference type="EMBL" id="JAECVU010000004">
    <property type="protein sequence ID" value="MBH8588722.1"/>
    <property type="molecule type" value="Genomic_DNA"/>
</dbReference>
<name>A0ABS0QHN1_THEVU</name>
<sequence>MSKNSFTPEELEQIRAILDEAIRENVPQSQQVEAQQTAIDFLNYILTLPGALTGSARVAVANATGILIDFITALVNLLMSILIGNGNGGTTTGASLMQSLAPNLVNVIAKKVPVTEEQKKQIEQQIKQQFSSKQSAADSEKKE</sequence>
<feature type="region of interest" description="Disordered" evidence="1">
    <location>
        <begin position="123"/>
        <end position="143"/>
    </location>
</feature>
<gene>
    <name evidence="2" type="ORF">I8U22_07840</name>
</gene>
<comment type="caution">
    <text evidence="2">The sequence shown here is derived from an EMBL/GenBank/DDBJ whole genome shotgun (WGS) entry which is preliminary data.</text>
</comment>
<protein>
    <submittedName>
        <fullName evidence="2">Uncharacterized protein</fullName>
    </submittedName>
</protein>
<evidence type="ECO:0000256" key="1">
    <source>
        <dbReference type="SAM" id="MobiDB-lite"/>
    </source>
</evidence>
<keyword evidence="3" id="KW-1185">Reference proteome</keyword>
<proteinExistence type="predicted"/>
<evidence type="ECO:0000313" key="3">
    <source>
        <dbReference type="Proteomes" id="UP000641910"/>
    </source>
</evidence>
<reference evidence="2 3" key="1">
    <citation type="submission" date="2020-12" db="EMBL/GenBank/DDBJ databases">
        <title>WGS of Thermoactinomyces spp.</title>
        <authorList>
            <person name="Cheng K."/>
        </authorList>
    </citation>
    <scope>NUCLEOTIDE SEQUENCE [LARGE SCALE GENOMIC DNA]</scope>
    <source>
        <strain evidence="3">CICC 10650\ACCC 41061</strain>
    </source>
</reference>
<dbReference type="RefSeq" id="WP_037997244.1">
    <property type="nucleotide sequence ID" value="NZ_CP036487.1"/>
</dbReference>
<accession>A0ABS0QHN1</accession>
<dbReference type="Proteomes" id="UP000641910">
    <property type="component" value="Unassembled WGS sequence"/>
</dbReference>
<organism evidence="2 3">
    <name type="scientific">Thermoactinomyces vulgaris</name>
    <dbReference type="NCBI Taxonomy" id="2026"/>
    <lineage>
        <taxon>Bacteria</taxon>
        <taxon>Bacillati</taxon>
        <taxon>Bacillota</taxon>
        <taxon>Bacilli</taxon>
        <taxon>Bacillales</taxon>
        <taxon>Thermoactinomycetaceae</taxon>
        <taxon>Thermoactinomyces</taxon>
    </lineage>
</organism>
<feature type="compositionally biased region" description="Low complexity" evidence="1">
    <location>
        <begin position="123"/>
        <end position="135"/>
    </location>
</feature>
<evidence type="ECO:0000313" key="2">
    <source>
        <dbReference type="EMBL" id="MBH8588722.1"/>
    </source>
</evidence>